<name>A0ABU2LER0_9ACTN</name>
<dbReference type="PROSITE" id="PS01125">
    <property type="entry name" value="ROK"/>
    <property type="match status" value="1"/>
</dbReference>
<dbReference type="InterPro" id="IPR005471">
    <property type="entry name" value="Tscrpt_reg_IclR_N"/>
</dbReference>
<proteinExistence type="inferred from homology"/>
<evidence type="ECO:0000256" key="1">
    <source>
        <dbReference type="ARBA" id="ARBA00006479"/>
    </source>
</evidence>
<dbReference type="Pfam" id="PF00480">
    <property type="entry name" value="ROK"/>
    <property type="match status" value="1"/>
</dbReference>
<feature type="compositionally biased region" description="Pro residues" evidence="2">
    <location>
        <begin position="1"/>
        <end position="11"/>
    </location>
</feature>
<dbReference type="InterPro" id="IPR000600">
    <property type="entry name" value="ROK"/>
</dbReference>
<dbReference type="Gene3D" id="1.10.10.10">
    <property type="entry name" value="Winged helix-like DNA-binding domain superfamily/Winged helix DNA-binding domain"/>
    <property type="match status" value="1"/>
</dbReference>
<dbReference type="RefSeq" id="WP_311633030.1">
    <property type="nucleotide sequence ID" value="NZ_JAVREN010000054.1"/>
</dbReference>
<dbReference type="PANTHER" id="PTHR18964">
    <property type="entry name" value="ROK (REPRESSOR, ORF, KINASE) FAMILY"/>
    <property type="match status" value="1"/>
</dbReference>
<dbReference type="Pfam" id="PF09339">
    <property type="entry name" value="HTH_IclR"/>
    <property type="match status" value="1"/>
</dbReference>
<dbReference type="InterPro" id="IPR036388">
    <property type="entry name" value="WH-like_DNA-bd_sf"/>
</dbReference>
<evidence type="ECO:0000256" key="2">
    <source>
        <dbReference type="SAM" id="MobiDB-lite"/>
    </source>
</evidence>
<evidence type="ECO:0000313" key="4">
    <source>
        <dbReference type="EMBL" id="MDT0310056.1"/>
    </source>
</evidence>
<keyword evidence="5" id="KW-1185">Reference proteome</keyword>
<dbReference type="InterPro" id="IPR043129">
    <property type="entry name" value="ATPase_NBD"/>
</dbReference>
<accession>A0ABU2LER0</accession>
<gene>
    <name evidence="4" type="ORF">RM780_24325</name>
</gene>
<organism evidence="4 5">
    <name type="scientific">Streptomyces boetiae</name>
    <dbReference type="NCBI Taxonomy" id="3075541"/>
    <lineage>
        <taxon>Bacteria</taxon>
        <taxon>Bacillati</taxon>
        <taxon>Actinomycetota</taxon>
        <taxon>Actinomycetes</taxon>
        <taxon>Kitasatosporales</taxon>
        <taxon>Streptomycetaceae</taxon>
        <taxon>Streptomyces</taxon>
    </lineage>
</organism>
<dbReference type="EMBL" id="JAVREN010000054">
    <property type="protein sequence ID" value="MDT0310056.1"/>
    <property type="molecule type" value="Genomic_DNA"/>
</dbReference>
<dbReference type="InterPro" id="IPR049874">
    <property type="entry name" value="ROK_cs"/>
</dbReference>
<feature type="domain" description="HTH iclR-type" evidence="3">
    <location>
        <begin position="33"/>
        <end position="77"/>
    </location>
</feature>
<sequence length="417" mass="42116">MAPTAPTPAGPAPAGAAPGGPAAAPAAGPTAGAAALLRLLRDGRPRTRAELVAESGMGRSTVAERIDTLQAAGLVAQAENAPSTGGRPPSAFVFNPAARVVLAADIGATHAKTTLTDLSGAVLAEEDLPLDVASGPEAVLKQVCGCGEVLLERSGRARADLLGVGLGLPGPVEHASGRPTNPPIMPGWDGFDVPAFVRERLDAPVLVDNDVNIMALGEHRTHWPSWPHMIFVKVATGIGSGLIADGRLHRGSQGVAGDMGHVQLPHASDVPCRCGNLGCLEAVASGAALAARLTGMGTPARTSADVVALARSGSVPTLKLVREAGRHIGEVLATAVSFFNPSVIVIGGALSLAGEHLIAGVREVVYRRSLPLATQDLRIVQSRAGERAGVSGAALMVVEHAFSPEHLPAALAAPGAA</sequence>
<comment type="caution">
    <text evidence="4">The sequence shown here is derived from an EMBL/GenBank/DDBJ whole genome shotgun (WGS) entry which is preliminary data.</text>
</comment>
<evidence type="ECO:0000313" key="5">
    <source>
        <dbReference type="Proteomes" id="UP001183388"/>
    </source>
</evidence>
<dbReference type="Proteomes" id="UP001183388">
    <property type="component" value="Unassembled WGS sequence"/>
</dbReference>
<feature type="region of interest" description="Disordered" evidence="2">
    <location>
        <begin position="1"/>
        <end position="28"/>
    </location>
</feature>
<dbReference type="Gene3D" id="3.30.420.40">
    <property type="match status" value="2"/>
</dbReference>
<dbReference type="SUPFAM" id="SSF53067">
    <property type="entry name" value="Actin-like ATPase domain"/>
    <property type="match status" value="1"/>
</dbReference>
<dbReference type="InterPro" id="IPR036390">
    <property type="entry name" value="WH_DNA-bd_sf"/>
</dbReference>
<dbReference type="PANTHER" id="PTHR18964:SF173">
    <property type="entry name" value="GLUCOKINASE"/>
    <property type="match status" value="1"/>
</dbReference>
<reference evidence="5" key="1">
    <citation type="submission" date="2023-07" db="EMBL/GenBank/DDBJ databases">
        <title>30 novel species of actinomycetes from the DSMZ collection.</title>
        <authorList>
            <person name="Nouioui I."/>
        </authorList>
    </citation>
    <scope>NUCLEOTIDE SEQUENCE [LARGE SCALE GENOMIC DNA]</scope>
    <source>
        <strain evidence="5">DSM 44917</strain>
    </source>
</reference>
<feature type="compositionally biased region" description="Low complexity" evidence="2">
    <location>
        <begin position="12"/>
        <end position="28"/>
    </location>
</feature>
<protein>
    <submittedName>
        <fullName evidence="4">ROK family protein</fullName>
    </submittedName>
</protein>
<dbReference type="SUPFAM" id="SSF46785">
    <property type="entry name" value="Winged helix' DNA-binding domain"/>
    <property type="match status" value="1"/>
</dbReference>
<comment type="similarity">
    <text evidence="1">Belongs to the ROK (NagC/XylR) family.</text>
</comment>
<evidence type="ECO:0000259" key="3">
    <source>
        <dbReference type="Pfam" id="PF09339"/>
    </source>
</evidence>